<dbReference type="AlphaFoldDB" id="A0A9I9E940"/>
<dbReference type="InterPro" id="IPR004252">
    <property type="entry name" value="Probable_transposase_24"/>
</dbReference>
<dbReference type="Pfam" id="PF03004">
    <property type="entry name" value="Transposase_24"/>
    <property type="match status" value="1"/>
</dbReference>
<dbReference type="Gramene" id="MELO3C030512.2.1">
    <property type="protein sequence ID" value="MELO3C030512.2.1"/>
    <property type="gene ID" value="MELO3C030512.2"/>
</dbReference>
<evidence type="ECO:0000313" key="1">
    <source>
        <dbReference type="EnsemblPlants" id="MELO3C030512.2.1"/>
    </source>
</evidence>
<name>A0A9I9E940_CUCME</name>
<protein>
    <submittedName>
        <fullName evidence="1">Uncharacterized protein</fullName>
    </submittedName>
</protein>
<accession>A0A9I9E940</accession>
<organism evidence="1">
    <name type="scientific">Cucumis melo</name>
    <name type="common">Muskmelon</name>
    <dbReference type="NCBI Taxonomy" id="3656"/>
    <lineage>
        <taxon>Eukaryota</taxon>
        <taxon>Viridiplantae</taxon>
        <taxon>Streptophyta</taxon>
        <taxon>Embryophyta</taxon>
        <taxon>Tracheophyta</taxon>
        <taxon>Spermatophyta</taxon>
        <taxon>Magnoliopsida</taxon>
        <taxon>eudicotyledons</taxon>
        <taxon>Gunneridae</taxon>
        <taxon>Pentapetalae</taxon>
        <taxon>rosids</taxon>
        <taxon>fabids</taxon>
        <taxon>Cucurbitales</taxon>
        <taxon>Cucurbitaceae</taxon>
        <taxon>Benincaseae</taxon>
        <taxon>Cucumis</taxon>
    </lineage>
</organism>
<sequence>MNLNVATIHGMIVKASYYDNLRLTIGKTSNDEELNKLKLDNISSMPNWNDFIKHKTNTTFKAKSKKFKDMKQKQLPHTCSRRGYARLAEDLKNSSSSTSIIRVDVWTKARVKKDGTPINSQVADTLRKRQQWLEVDFDGERVSQRMRGFLRAFGELLQMTPRAFSRERESRDLRRLERLRERGKVVLSRIGERLPERDCVSQSI</sequence>
<dbReference type="EnsemblPlants" id="MELO3C030512.2.1">
    <property type="protein sequence ID" value="MELO3C030512.2.1"/>
    <property type="gene ID" value="MELO3C030512.2"/>
</dbReference>
<proteinExistence type="predicted"/>
<reference evidence="1" key="1">
    <citation type="submission" date="2023-03" db="UniProtKB">
        <authorList>
            <consortium name="EnsemblPlants"/>
        </authorList>
    </citation>
    <scope>IDENTIFICATION</scope>
</reference>